<proteinExistence type="inferred from homology"/>
<evidence type="ECO:0000256" key="4">
    <source>
        <dbReference type="ARBA" id="ARBA00022490"/>
    </source>
</evidence>
<keyword evidence="10" id="KW-0804">Transcription</keyword>
<dbReference type="GO" id="GO:1900376">
    <property type="term" value="P:regulation of secondary metabolite biosynthetic process"/>
    <property type="evidence" value="ECO:0007669"/>
    <property type="project" value="TreeGrafter"/>
</dbReference>
<dbReference type="GO" id="GO:0000976">
    <property type="term" value="F:transcription cis-regulatory region binding"/>
    <property type="evidence" value="ECO:0007669"/>
    <property type="project" value="TreeGrafter"/>
</dbReference>
<keyword evidence="8" id="KW-0805">Transcription regulation</keyword>
<dbReference type="GO" id="GO:0045892">
    <property type="term" value="P:negative regulation of DNA-templated transcription"/>
    <property type="evidence" value="ECO:0007669"/>
    <property type="project" value="TreeGrafter"/>
</dbReference>
<dbReference type="InterPro" id="IPR043135">
    <property type="entry name" value="Fur_C"/>
</dbReference>
<dbReference type="AlphaFoldDB" id="A0A6J6NIG2"/>
<evidence type="ECO:0000313" key="11">
    <source>
        <dbReference type="EMBL" id="CAB4684574.1"/>
    </source>
</evidence>
<evidence type="ECO:0000256" key="2">
    <source>
        <dbReference type="ARBA" id="ARBA00007957"/>
    </source>
</evidence>
<reference evidence="11" key="1">
    <citation type="submission" date="2020-05" db="EMBL/GenBank/DDBJ databases">
        <authorList>
            <person name="Chiriac C."/>
            <person name="Salcher M."/>
            <person name="Ghai R."/>
            <person name="Kavagutti S V."/>
        </authorList>
    </citation>
    <scope>NUCLEOTIDE SEQUENCE</scope>
</reference>
<evidence type="ECO:0000256" key="5">
    <source>
        <dbReference type="ARBA" id="ARBA00022491"/>
    </source>
</evidence>
<dbReference type="FunFam" id="1.10.10.10:FF:000459">
    <property type="entry name" value="Ferric uptake regulation protein"/>
    <property type="match status" value="1"/>
</dbReference>
<dbReference type="PANTHER" id="PTHR33202">
    <property type="entry name" value="ZINC UPTAKE REGULATION PROTEIN"/>
    <property type="match status" value="1"/>
</dbReference>
<dbReference type="InterPro" id="IPR036390">
    <property type="entry name" value="WH_DNA-bd_sf"/>
</dbReference>
<sequence>MTPSAKPIIQRQTRQRTAVSELLDGLDEFKSAQELHDILRHRGEPIGLTTVYRSLQNLTESGEVDCLVADDGETRYRKCGAAHHHHLVCRECGATVEIAGPAVEKWADTMANEHGYTAVSHTLEIFGLCQNCTRSKA</sequence>
<dbReference type="EMBL" id="CAEZWW010000221">
    <property type="protein sequence ID" value="CAB4684574.1"/>
    <property type="molecule type" value="Genomic_DNA"/>
</dbReference>
<dbReference type="SUPFAM" id="SSF46785">
    <property type="entry name" value="Winged helix' DNA-binding domain"/>
    <property type="match status" value="1"/>
</dbReference>
<dbReference type="InterPro" id="IPR002481">
    <property type="entry name" value="FUR"/>
</dbReference>
<keyword evidence="4" id="KW-0963">Cytoplasm</keyword>
<evidence type="ECO:0000256" key="1">
    <source>
        <dbReference type="ARBA" id="ARBA00004496"/>
    </source>
</evidence>
<evidence type="ECO:0000256" key="6">
    <source>
        <dbReference type="ARBA" id="ARBA00022723"/>
    </source>
</evidence>
<dbReference type="GO" id="GO:0008270">
    <property type="term" value="F:zinc ion binding"/>
    <property type="evidence" value="ECO:0007669"/>
    <property type="project" value="TreeGrafter"/>
</dbReference>
<dbReference type="GO" id="GO:0003700">
    <property type="term" value="F:DNA-binding transcription factor activity"/>
    <property type="evidence" value="ECO:0007669"/>
    <property type="project" value="InterPro"/>
</dbReference>
<evidence type="ECO:0000256" key="8">
    <source>
        <dbReference type="ARBA" id="ARBA00023015"/>
    </source>
</evidence>
<keyword evidence="6" id="KW-0479">Metal-binding</keyword>
<dbReference type="PANTHER" id="PTHR33202:SF2">
    <property type="entry name" value="FERRIC UPTAKE REGULATION PROTEIN"/>
    <property type="match status" value="1"/>
</dbReference>
<dbReference type="Gene3D" id="3.30.1490.190">
    <property type="match status" value="1"/>
</dbReference>
<dbReference type="Pfam" id="PF01475">
    <property type="entry name" value="FUR"/>
    <property type="match status" value="1"/>
</dbReference>
<dbReference type="CDD" id="cd07153">
    <property type="entry name" value="Fur_like"/>
    <property type="match status" value="1"/>
</dbReference>
<dbReference type="Gene3D" id="1.10.10.10">
    <property type="entry name" value="Winged helix-like DNA-binding domain superfamily/Winged helix DNA-binding domain"/>
    <property type="match status" value="1"/>
</dbReference>
<evidence type="ECO:0000256" key="10">
    <source>
        <dbReference type="ARBA" id="ARBA00023163"/>
    </source>
</evidence>
<comment type="similarity">
    <text evidence="2">Belongs to the Fur family.</text>
</comment>
<accession>A0A6J6NIG2</accession>
<comment type="subunit">
    <text evidence="3">Homodimer.</text>
</comment>
<organism evidence="11">
    <name type="scientific">freshwater metagenome</name>
    <dbReference type="NCBI Taxonomy" id="449393"/>
    <lineage>
        <taxon>unclassified sequences</taxon>
        <taxon>metagenomes</taxon>
        <taxon>ecological metagenomes</taxon>
    </lineage>
</organism>
<evidence type="ECO:0000256" key="3">
    <source>
        <dbReference type="ARBA" id="ARBA00011738"/>
    </source>
</evidence>
<dbReference type="InterPro" id="IPR036388">
    <property type="entry name" value="WH-like_DNA-bd_sf"/>
</dbReference>
<name>A0A6J6NIG2_9ZZZZ</name>
<evidence type="ECO:0000256" key="7">
    <source>
        <dbReference type="ARBA" id="ARBA00022833"/>
    </source>
</evidence>
<keyword evidence="5" id="KW-0678">Repressor</keyword>
<keyword evidence="9" id="KW-0238">DNA-binding</keyword>
<gene>
    <name evidence="11" type="ORF">UFOPK2310_01445</name>
</gene>
<comment type="subcellular location">
    <subcellularLocation>
        <location evidence="1">Cytoplasm</location>
    </subcellularLocation>
</comment>
<evidence type="ECO:0000256" key="9">
    <source>
        <dbReference type="ARBA" id="ARBA00023125"/>
    </source>
</evidence>
<protein>
    <submittedName>
        <fullName evidence="11">Unannotated protein</fullName>
    </submittedName>
</protein>
<dbReference type="GO" id="GO:0005829">
    <property type="term" value="C:cytosol"/>
    <property type="evidence" value="ECO:0007669"/>
    <property type="project" value="TreeGrafter"/>
</dbReference>
<keyword evidence="7" id="KW-0862">Zinc</keyword>